<reference evidence="1" key="1">
    <citation type="submission" date="2023-03" db="EMBL/GenBank/DDBJ databases">
        <title>Massive genome expansion in bonnet fungi (Mycena s.s.) driven by repeated elements and novel gene families across ecological guilds.</title>
        <authorList>
            <consortium name="Lawrence Berkeley National Laboratory"/>
            <person name="Harder C.B."/>
            <person name="Miyauchi S."/>
            <person name="Viragh M."/>
            <person name="Kuo A."/>
            <person name="Thoen E."/>
            <person name="Andreopoulos B."/>
            <person name="Lu D."/>
            <person name="Skrede I."/>
            <person name="Drula E."/>
            <person name="Henrissat B."/>
            <person name="Morin E."/>
            <person name="Kohler A."/>
            <person name="Barry K."/>
            <person name="LaButti K."/>
            <person name="Morin E."/>
            <person name="Salamov A."/>
            <person name="Lipzen A."/>
            <person name="Mereny Z."/>
            <person name="Hegedus B."/>
            <person name="Baldrian P."/>
            <person name="Stursova M."/>
            <person name="Weitz H."/>
            <person name="Taylor A."/>
            <person name="Grigoriev I.V."/>
            <person name="Nagy L.G."/>
            <person name="Martin F."/>
            <person name="Kauserud H."/>
        </authorList>
    </citation>
    <scope>NUCLEOTIDE SEQUENCE</scope>
    <source>
        <strain evidence="1">CBHHK067</strain>
    </source>
</reference>
<name>A0AAD7D398_MYCRO</name>
<dbReference type="Proteomes" id="UP001221757">
    <property type="component" value="Unassembled WGS sequence"/>
</dbReference>
<evidence type="ECO:0000313" key="2">
    <source>
        <dbReference type="Proteomes" id="UP001221757"/>
    </source>
</evidence>
<evidence type="ECO:0000313" key="1">
    <source>
        <dbReference type="EMBL" id="KAJ7677172.1"/>
    </source>
</evidence>
<sequence>MCTASPSSRVECASALELVGPRRRLVQRHGASGVRLPTASRTHTTSRAFAGVPVRGACRRRQCADKSPSIGRAARDATSHLERLPNRITMRGDRGADDKGVLALRRLRGSALLQRVAAAGSGAITLLAWQGYSTSARTECSVMWWWVGCMYGAVADVSPDVLDASLLFQSAQGGNKLK</sequence>
<keyword evidence="2" id="KW-1185">Reference proteome</keyword>
<comment type="caution">
    <text evidence="1">The sequence shown here is derived from an EMBL/GenBank/DDBJ whole genome shotgun (WGS) entry which is preliminary data.</text>
</comment>
<accession>A0AAD7D398</accession>
<gene>
    <name evidence="1" type="ORF">B0H17DRAFT_1139817</name>
</gene>
<protein>
    <submittedName>
        <fullName evidence="1">Uncharacterized protein</fullName>
    </submittedName>
</protein>
<proteinExistence type="predicted"/>
<dbReference type="AlphaFoldDB" id="A0AAD7D398"/>
<organism evidence="1 2">
    <name type="scientific">Mycena rosella</name>
    <name type="common">Pink bonnet</name>
    <name type="synonym">Agaricus rosellus</name>
    <dbReference type="NCBI Taxonomy" id="1033263"/>
    <lineage>
        <taxon>Eukaryota</taxon>
        <taxon>Fungi</taxon>
        <taxon>Dikarya</taxon>
        <taxon>Basidiomycota</taxon>
        <taxon>Agaricomycotina</taxon>
        <taxon>Agaricomycetes</taxon>
        <taxon>Agaricomycetidae</taxon>
        <taxon>Agaricales</taxon>
        <taxon>Marasmiineae</taxon>
        <taxon>Mycenaceae</taxon>
        <taxon>Mycena</taxon>
    </lineage>
</organism>
<dbReference type="EMBL" id="JARKIE010000141">
    <property type="protein sequence ID" value="KAJ7677172.1"/>
    <property type="molecule type" value="Genomic_DNA"/>
</dbReference>